<name>A0A5B7G7J9_PORTR</name>
<dbReference type="EMBL" id="VSRR010011372">
    <property type="protein sequence ID" value="MPC53088.1"/>
    <property type="molecule type" value="Genomic_DNA"/>
</dbReference>
<sequence>MVVVGDGRCGREEGKREASASSRVRVAAGGVWEGRGRGGGIKNNRHHHLPSAPSPCNHRTPPPAALDAALQGAQEHCYRALLTITRVVEAGRKEGAFSTRVFAAGDSGSVGGGRGLLWKEGVTRGPKDGLLGGPGVGVSGVDETWQVQGRGFTGGERVKGTEVARQGHGGEEEGVAGKVSALPSFPPLSWRLPSFLSSSPPLASSSFCSSPASLPSHSLTTAISSPCSAVSLSFHAAFLSPSLLRNTSPVSSHYPNSYSEVSPAFAPWSVPRCRLPSHALSFCTQSVLHCSSLVFLCFSRRGRNVAGVAATG</sequence>
<evidence type="ECO:0000313" key="3">
    <source>
        <dbReference type="Proteomes" id="UP000324222"/>
    </source>
</evidence>
<organism evidence="2 3">
    <name type="scientific">Portunus trituberculatus</name>
    <name type="common">Swimming crab</name>
    <name type="synonym">Neptunus trituberculatus</name>
    <dbReference type="NCBI Taxonomy" id="210409"/>
    <lineage>
        <taxon>Eukaryota</taxon>
        <taxon>Metazoa</taxon>
        <taxon>Ecdysozoa</taxon>
        <taxon>Arthropoda</taxon>
        <taxon>Crustacea</taxon>
        <taxon>Multicrustacea</taxon>
        <taxon>Malacostraca</taxon>
        <taxon>Eumalacostraca</taxon>
        <taxon>Eucarida</taxon>
        <taxon>Decapoda</taxon>
        <taxon>Pleocyemata</taxon>
        <taxon>Brachyura</taxon>
        <taxon>Eubrachyura</taxon>
        <taxon>Portunoidea</taxon>
        <taxon>Portunidae</taxon>
        <taxon>Portuninae</taxon>
        <taxon>Portunus</taxon>
    </lineage>
</organism>
<accession>A0A5B7G7J9</accession>
<proteinExistence type="predicted"/>
<evidence type="ECO:0000256" key="1">
    <source>
        <dbReference type="SAM" id="MobiDB-lite"/>
    </source>
</evidence>
<protein>
    <submittedName>
        <fullName evidence="2">Uncharacterized protein</fullName>
    </submittedName>
</protein>
<feature type="region of interest" description="Disordered" evidence="1">
    <location>
        <begin position="1"/>
        <end position="59"/>
    </location>
</feature>
<feature type="compositionally biased region" description="Gly residues" evidence="1">
    <location>
        <begin position="31"/>
        <end position="41"/>
    </location>
</feature>
<dbReference type="AlphaFoldDB" id="A0A5B7G7J9"/>
<feature type="compositionally biased region" description="Low complexity" evidence="1">
    <location>
        <begin position="19"/>
        <end position="30"/>
    </location>
</feature>
<reference evidence="2 3" key="1">
    <citation type="submission" date="2019-05" db="EMBL/GenBank/DDBJ databases">
        <title>Another draft genome of Portunus trituberculatus and its Hox gene families provides insights of decapod evolution.</title>
        <authorList>
            <person name="Jeong J.-H."/>
            <person name="Song I."/>
            <person name="Kim S."/>
            <person name="Choi T."/>
            <person name="Kim D."/>
            <person name="Ryu S."/>
            <person name="Kim W."/>
        </authorList>
    </citation>
    <scope>NUCLEOTIDE SEQUENCE [LARGE SCALE GENOMIC DNA]</scope>
    <source>
        <tissue evidence="2">Muscle</tissue>
    </source>
</reference>
<gene>
    <name evidence="2" type="ORF">E2C01_046972</name>
</gene>
<feature type="compositionally biased region" description="Basic and acidic residues" evidence="1">
    <location>
        <begin position="8"/>
        <end position="18"/>
    </location>
</feature>
<keyword evidence="3" id="KW-1185">Reference proteome</keyword>
<evidence type="ECO:0000313" key="2">
    <source>
        <dbReference type="EMBL" id="MPC53088.1"/>
    </source>
</evidence>
<comment type="caution">
    <text evidence="2">The sequence shown here is derived from an EMBL/GenBank/DDBJ whole genome shotgun (WGS) entry which is preliminary data.</text>
</comment>
<dbReference type="Proteomes" id="UP000324222">
    <property type="component" value="Unassembled WGS sequence"/>
</dbReference>